<dbReference type="SMART" id="SM00448">
    <property type="entry name" value="REC"/>
    <property type="match status" value="1"/>
</dbReference>
<evidence type="ECO:0000259" key="9">
    <source>
        <dbReference type="PROSITE" id="PS50109"/>
    </source>
</evidence>
<dbReference type="PROSITE" id="PS50110">
    <property type="entry name" value="RESPONSE_REGULATORY"/>
    <property type="match status" value="1"/>
</dbReference>
<evidence type="ECO:0000256" key="4">
    <source>
        <dbReference type="ARBA" id="ARBA00022679"/>
    </source>
</evidence>
<dbReference type="EC" id="2.7.13.3" evidence="2"/>
<dbReference type="InterPro" id="IPR036097">
    <property type="entry name" value="HisK_dim/P_sf"/>
</dbReference>
<feature type="compositionally biased region" description="Polar residues" evidence="7">
    <location>
        <begin position="870"/>
        <end position="894"/>
    </location>
</feature>
<feature type="region of interest" description="Disordered" evidence="7">
    <location>
        <begin position="761"/>
        <end position="949"/>
    </location>
</feature>
<evidence type="ECO:0000256" key="6">
    <source>
        <dbReference type="PROSITE-ProRule" id="PRU00169"/>
    </source>
</evidence>
<dbReference type="InterPro" id="IPR011006">
    <property type="entry name" value="CheY-like_superfamily"/>
</dbReference>
<name>A0A164NEZ3_9AGAM</name>
<feature type="compositionally biased region" description="Low complexity" evidence="7">
    <location>
        <begin position="903"/>
        <end position="922"/>
    </location>
</feature>
<feature type="domain" description="Histidine kinase" evidence="9">
    <location>
        <begin position="444"/>
        <end position="743"/>
    </location>
</feature>
<dbReference type="InterPro" id="IPR036890">
    <property type="entry name" value="HATPase_C_sf"/>
</dbReference>
<dbReference type="CDD" id="cd17546">
    <property type="entry name" value="REC_hyHK_CKI1_RcsC-like"/>
    <property type="match status" value="1"/>
</dbReference>
<proteinExistence type="predicted"/>
<gene>
    <name evidence="11" type="ORF">SISNIDRAFT_446692</name>
</gene>
<evidence type="ECO:0000256" key="5">
    <source>
        <dbReference type="ARBA" id="ARBA00022777"/>
    </source>
</evidence>
<dbReference type="SUPFAM" id="SSF55874">
    <property type="entry name" value="ATPase domain of HSP90 chaperone/DNA topoisomerase II/histidine kinase"/>
    <property type="match status" value="1"/>
</dbReference>
<accession>A0A164NEZ3</accession>
<dbReference type="PANTHER" id="PTHR43047">
    <property type="entry name" value="TWO-COMPONENT HISTIDINE PROTEIN KINASE"/>
    <property type="match status" value="1"/>
</dbReference>
<dbReference type="STRING" id="1314777.A0A164NEZ3"/>
<evidence type="ECO:0000313" key="12">
    <source>
        <dbReference type="Proteomes" id="UP000076722"/>
    </source>
</evidence>
<organism evidence="11 12">
    <name type="scientific">Sistotremastrum niveocremeum HHB9708</name>
    <dbReference type="NCBI Taxonomy" id="1314777"/>
    <lineage>
        <taxon>Eukaryota</taxon>
        <taxon>Fungi</taxon>
        <taxon>Dikarya</taxon>
        <taxon>Basidiomycota</taxon>
        <taxon>Agaricomycotina</taxon>
        <taxon>Agaricomycetes</taxon>
        <taxon>Sistotremastrales</taxon>
        <taxon>Sistotremastraceae</taxon>
        <taxon>Sertulicium</taxon>
        <taxon>Sertulicium niveocremeum</taxon>
    </lineage>
</organism>
<dbReference type="Pfam" id="PF02518">
    <property type="entry name" value="HATPase_c"/>
    <property type="match status" value="1"/>
</dbReference>
<dbReference type="Gene3D" id="1.10.287.130">
    <property type="match status" value="1"/>
</dbReference>
<feature type="transmembrane region" description="Helical" evidence="8">
    <location>
        <begin position="240"/>
        <end position="261"/>
    </location>
</feature>
<dbReference type="EMBL" id="KV419446">
    <property type="protein sequence ID" value="KZS87645.1"/>
    <property type="molecule type" value="Genomic_DNA"/>
</dbReference>
<dbReference type="GO" id="GO:0005886">
    <property type="term" value="C:plasma membrane"/>
    <property type="evidence" value="ECO:0007669"/>
    <property type="project" value="TreeGrafter"/>
</dbReference>
<feature type="compositionally biased region" description="Basic and acidic residues" evidence="7">
    <location>
        <begin position="47"/>
        <end position="59"/>
    </location>
</feature>
<dbReference type="InterPro" id="IPR004358">
    <property type="entry name" value="Sig_transdc_His_kin-like_C"/>
</dbReference>
<keyword evidence="5" id="KW-0418">Kinase</keyword>
<keyword evidence="8" id="KW-0472">Membrane</keyword>
<dbReference type="Pfam" id="PF00072">
    <property type="entry name" value="Response_reg"/>
    <property type="match status" value="1"/>
</dbReference>
<feature type="region of interest" description="Disordered" evidence="7">
    <location>
        <begin position="1"/>
        <end position="59"/>
    </location>
</feature>
<dbReference type="SUPFAM" id="SSF47384">
    <property type="entry name" value="Homodimeric domain of signal transducing histidine kinase"/>
    <property type="match status" value="1"/>
</dbReference>
<evidence type="ECO:0000256" key="1">
    <source>
        <dbReference type="ARBA" id="ARBA00000085"/>
    </source>
</evidence>
<keyword evidence="3 6" id="KW-0597">Phosphoprotein</keyword>
<dbReference type="Gene3D" id="3.30.565.10">
    <property type="entry name" value="Histidine kinase-like ATPase, C-terminal domain"/>
    <property type="match status" value="1"/>
</dbReference>
<sequence length="1160" mass="127890">MSSSASSRLHHVMRRLYPTSQDIHEEKVHGKSRSKGRRGVITEDAESQPRQRRYDEEKALPMPALTPVQPKKARISPSGGLKVHWARFKKRIGTGSAFSESILDVGDGTDASGSYKPHSLFRQNGNAQDGQDELDEVDEVVVDNMLMHSGVPGSVTHSEHLSSPEAPSHGQQTDQSETFTAGTGTGARSEGLFERFPLLTWLRWRVWPALVGVFTLRFFEPKMEEHYRKEVWYTSKSLAIYTALFYVINWILGVIVVPRPLVTADRYFYWCMAPLSTLPLPFLIIYDFPQNRPIFYQIYLAWSTWIWGLYQILFLNLCGFYPPARELFSCNHKDFLGTFYYTSALPTLALFALRQERFPALCGAFVQLVFFIGFVTPEKHNWWRNILNFVAFQAFLLYVHYKRETSDRRLYSLRDQLKIQFKATQKAQVSERKAADSKRRLTSYIFHEVRVPLNTAMLAVQNMEASGKLVRDKDNDIEFSALEGSLSMMSKVLNDVLDFNRLDAGKFESVSKPYPLHTVIRSMLIPLKLASNARGLQLITELDKGIDDIARRALYTAQGLNRDQIEKLMEVDGEEDGIVVGDEMRLRQIVTNLTSNATKFTQTGGKIRVVTKLLFPSAPVPHDGYSQRPSTDQAPGGPSATATNPLSTNHLNQHNLDSSAVDNIVVRIEVHDTGVGIRAKELIDNKLFSPYVQTEIGRYQGGKGTGLGLALVRRIVKLSGGRLGVQSKLGVGSTFWVELGLGVGKKAIASGGDLISRATLPMIPPDMSTGSTLRPEGSGYMERGDADTIGDADFSRDPAYGPGPGSEGGVGAGEEGGMSESHDITPTPTKMTERNEERTMGEGYDQLERLANNDRSHSRLMEQRGKFDFESQSQNTRKQSTMTNGSSSHGSPVNDNMPPSPAPLSSSHDSSSLPSPLTNSTPIMPTSPIGLPYPQPAAPLPPQSDPLSLSNTMVSFDSSSPTPNKKTARLSLRLDTPLTCLVVDDDPLTRQLMSRMLKRLGCVVDTAPNGQVAVEMVCAPSAEDSAGASGNAVDGNSPTSNCNTCHQLHKYSIIFLDNQMPILSGLDAVSKLRELGRDDFVVGVTGNAMLSDQEEYIQAGVDHVLTKPVFESSLKSMLVKADERRKHHKRNAGSSIPIPTPSYPPAAVLNMASNGDSTPS</sequence>
<feature type="transmembrane region" description="Helical" evidence="8">
    <location>
        <begin position="358"/>
        <end position="376"/>
    </location>
</feature>
<feature type="modified residue" description="4-aspartylphosphate" evidence="6">
    <location>
        <position position="1057"/>
    </location>
</feature>
<feature type="compositionally biased region" description="Basic and acidic residues" evidence="7">
    <location>
        <begin position="831"/>
        <end position="869"/>
    </location>
</feature>
<dbReference type="PRINTS" id="PR00344">
    <property type="entry name" value="BCTRLSENSOR"/>
</dbReference>
<evidence type="ECO:0000256" key="2">
    <source>
        <dbReference type="ARBA" id="ARBA00012438"/>
    </source>
</evidence>
<feature type="domain" description="Response regulatory" evidence="10">
    <location>
        <begin position="979"/>
        <end position="1122"/>
    </location>
</feature>
<dbReference type="InterPro" id="IPR001789">
    <property type="entry name" value="Sig_transdc_resp-reg_receiver"/>
</dbReference>
<dbReference type="AlphaFoldDB" id="A0A164NEZ3"/>
<comment type="catalytic activity">
    <reaction evidence="1">
        <text>ATP + protein L-histidine = ADP + protein N-phospho-L-histidine.</text>
        <dbReference type="EC" id="2.7.13.3"/>
    </reaction>
</comment>
<feature type="transmembrane region" description="Helical" evidence="8">
    <location>
        <begin position="335"/>
        <end position="353"/>
    </location>
</feature>
<feature type="compositionally biased region" description="Pro residues" evidence="7">
    <location>
        <begin position="931"/>
        <end position="944"/>
    </location>
</feature>
<feature type="compositionally biased region" description="Polar residues" evidence="7">
    <location>
        <begin position="169"/>
        <end position="182"/>
    </location>
</feature>
<dbReference type="PROSITE" id="PS50109">
    <property type="entry name" value="HIS_KIN"/>
    <property type="match status" value="1"/>
</dbReference>
<dbReference type="CDD" id="cd00082">
    <property type="entry name" value="HisKA"/>
    <property type="match status" value="1"/>
</dbReference>
<dbReference type="Pfam" id="PF00512">
    <property type="entry name" value="HisKA"/>
    <property type="match status" value="1"/>
</dbReference>
<reference evidence="11 12" key="1">
    <citation type="journal article" date="2016" name="Mol. Biol. Evol.">
        <title>Comparative Genomics of Early-Diverging Mushroom-Forming Fungi Provides Insights into the Origins of Lignocellulose Decay Capabilities.</title>
        <authorList>
            <person name="Nagy L.G."/>
            <person name="Riley R."/>
            <person name="Tritt A."/>
            <person name="Adam C."/>
            <person name="Daum C."/>
            <person name="Floudas D."/>
            <person name="Sun H."/>
            <person name="Yadav J.S."/>
            <person name="Pangilinan J."/>
            <person name="Larsson K.H."/>
            <person name="Matsuura K."/>
            <person name="Barry K."/>
            <person name="Labutti K."/>
            <person name="Kuo R."/>
            <person name="Ohm R.A."/>
            <person name="Bhattacharya S.S."/>
            <person name="Shirouzu T."/>
            <person name="Yoshinaga Y."/>
            <person name="Martin F.M."/>
            <person name="Grigoriev I.V."/>
            <person name="Hibbett D.S."/>
        </authorList>
    </citation>
    <scope>NUCLEOTIDE SEQUENCE [LARGE SCALE GENOMIC DNA]</scope>
    <source>
        <strain evidence="11 12">HHB9708</strain>
    </source>
</reference>
<keyword evidence="8" id="KW-0812">Transmembrane</keyword>
<dbReference type="InterPro" id="IPR003594">
    <property type="entry name" value="HATPase_dom"/>
</dbReference>
<dbReference type="OrthoDB" id="60033at2759"/>
<evidence type="ECO:0000313" key="11">
    <source>
        <dbReference type="EMBL" id="KZS87645.1"/>
    </source>
</evidence>
<feature type="region of interest" description="Disordered" evidence="7">
    <location>
        <begin position="620"/>
        <end position="653"/>
    </location>
</feature>
<evidence type="ECO:0000256" key="8">
    <source>
        <dbReference type="SAM" id="Phobius"/>
    </source>
</evidence>
<dbReference type="SMART" id="SM00387">
    <property type="entry name" value="HATPase_c"/>
    <property type="match status" value="1"/>
</dbReference>
<feature type="transmembrane region" description="Helical" evidence="8">
    <location>
        <begin position="298"/>
        <end position="323"/>
    </location>
</feature>
<dbReference type="PANTHER" id="PTHR43047:SF66">
    <property type="entry name" value="HISKA"/>
    <property type="match status" value="1"/>
</dbReference>
<protein>
    <recommendedName>
        <fullName evidence="2">histidine kinase</fullName>
        <ecNumber evidence="2">2.7.13.3</ecNumber>
    </recommendedName>
</protein>
<keyword evidence="8" id="KW-1133">Transmembrane helix</keyword>
<dbReference type="Gene3D" id="3.40.50.2300">
    <property type="match status" value="1"/>
</dbReference>
<dbReference type="GO" id="GO:0000155">
    <property type="term" value="F:phosphorelay sensor kinase activity"/>
    <property type="evidence" value="ECO:0007669"/>
    <property type="project" value="InterPro"/>
</dbReference>
<evidence type="ECO:0000256" key="3">
    <source>
        <dbReference type="ARBA" id="ARBA00022553"/>
    </source>
</evidence>
<dbReference type="InterPro" id="IPR003661">
    <property type="entry name" value="HisK_dim/P_dom"/>
</dbReference>
<feature type="compositionally biased region" description="Gly residues" evidence="7">
    <location>
        <begin position="802"/>
        <end position="816"/>
    </location>
</feature>
<evidence type="ECO:0000256" key="7">
    <source>
        <dbReference type="SAM" id="MobiDB-lite"/>
    </source>
</evidence>
<feature type="compositionally biased region" description="Polar residues" evidence="7">
    <location>
        <begin position="640"/>
        <end position="653"/>
    </location>
</feature>
<dbReference type="Proteomes" id="UP000076722">
    <property type="component" value="Unassembled WGS sequence"/>
</dbReference>
<dbReference type="SMART" id="SM00388">
    <property type="entry name" value="HisKA"/>
    <property type="match status" value="1"/>
</dbReference>
<dbReference type="InterPro" id="IPR005467">
    <property type="entry name" value="His_kinase_dom"/>
</dbReference>
<evidence type="ECO:0000259" key="10">
    <source>
        <dbReference type="PROSITE" id="PS50110"/>
    </source>
</evidence>
<keyword evidence="12" id="KW-1185">Reference proteome</keyword>
<dbReference type="SUPFAM" id="SSF52172">
    <property type="entry name" value="CheY-like"/>
    <property type="match status" value="1"/>
</dbReference>
<keyword evidence="4" id="KW-0808">Transferase</keyword>
<feature type="transmembrane region" description="Helical" evidence="8">
    <location>
        <begin position="267"/>
        <end position="286"/>
    </location>
</feature>
<dbReference type="GO" id="GO:0009927">
    <property type="term" value="F:histidine phosphotransfer kinase activity"/>
    <property type="evidence" value="ECO:0007669"/>
    <property type="project" value="TreeGrafter"/>
</dbReference>
<feature type="region of interest" description="Disordered" evidence="7">
    <location>
        <begin position="153"/>
        <end position="186"/>
    </location>
</feature>